<evidence type="ECO:0000256" key="2">
    <source>
        <dbReference type="ARBA" id="ARBA00004877"/>
    </source>
</evidence>
<evidence type="ECO:0000256" key="14">
    <source>
        <dbReference type="ARBA" id="ARBA00023242"/>
    </source>
</evidence>
<dbReference type="FunFam" id="3.90.550.10:FF:000056">
    <property type="entry name" value="Hexosyltransferase"/>
    <property type="match status" value="1"/>
</dbReference>
<evidence type="ECO:0000256" key="4">
    <source>
        <dbReference type="ARBA" id="ARBA00022478"/>
    </source>
</evidence>
<keyword evidence="11" id="KW-0472">Membrane</keyword>
<evidence type="ECO:0000256" key="15">
    <source>
        <dbReference type="ARBA" id="ARBA00023316"/>
    </source>
</evidence>
<comment type="pathway">
    <text evidence="2">Glycan metabolism; pectin biosynthesis.</text>
</comment>
<dbReference type="InterPro" id="IPR029993">
    <property type="entry name" value="GAUT"/>
</dbReference>
<dbReference type="GO" id="GO:0000428">
    <property type="term" value="C:DNA-directed RNA polymerase complex"/>
    <property type="evidence" value="ECO:0007669"/>
    <property type="project" value="UniProtKB-KW"/>
</dbReference>
<dbReference type="InterPro" id="IPR036898">
    <property type="entry name" value="RNA_pol_Rpb7-like_N_sf"/>
</dbReference>
<dbReference type="SUPFAM" id="SSF53448">
    <property type="entry name" value="Nucleotide-diphospho-sugar transferases"/>
    <property type="match status" value="1"/>
</dbReference>
<evidence type="ECO:0000256" key="12">
    <source>
        <dbReference type="ARBA" id="ARBA00023163"/>
    </source>
</evidence>
<dbReference type="SUPFAM" id="SSF88798">
    <property type="entry name" value="N-terminal, heterodimerisation domain of RBP7 (RpoE)"/>
    <property type="match status" value="1"/>
</dbReference>
<dbReference type="InterPro" id="IPR002495">
    <property type="entry name" value="Glyco_trans_8"/>
</dbReference>
<evidence type="ECO:0000256" key="5">
    <source>
        <dbReference type="ARBA" id="ARBA00022676"/>
    </source>
</evidence>
<dbReference type="Gene3D" id="2.40.50.140">
    <property type="entry name" value="Nucleic acid-binding proteins"/>
    <property type="match status" value="1"/>
</dbReference>
<evidence type="ECO:0000256" key="10">
    <source>
        <dbReference type="ARBA" id="ARBA00023034"/>
    </source>
</evidence>
<dbReference type="InterPro" id="IPR029044">
    <property type="entry name" value="Nucleotide-diphossugar_trans"/>
</dbReference>
<keyword evidence="10" id="KW-0333">Golgi apparatus</keyword>
<protein>
    <recommendedName>
        <fullName evidence="20">Hexosyltransferase</fullName>
    </recommendedName>
</protein>
<evidence type="ECO:0000259" key="17">
    <source>
        <dbReference type="Pfam" id="PF08292"/>
    </source>
</evidence>
<evidence type="ECO:0000313" key="18">
    <source>
        <dbReference type="EMBL" id="CAE5956740.1"/>
    </source>
</evidence>
<gene>
    <name evidence="18" type="ORF">AARE701A_LOCUS497</name>
</gene>
<dbReference type="PANTHER" id="PTHR32116:SF0">
    <property type="entry name" value="GALACTURONOSYLTRANSFERASE 6-RELATED"/>
    <property type="match status" value="1"/>
</dbReference>
<organism evidence="18 19">
    <name type="scientific">Arabidopsis arenosa</name>
    <name type="common">Sand rock-cress</name>
    <name type="synonym">Cardaminopsis arenosa</name>
    <dbReference type="NCBI Taxonomy" id="38785"/>
    <lineage>
        <taxon>Eukaryota</taxon>
        <taxon>Viridiplantae</taxon>
        <taxon>Streptophyta</taxon>
        <taxon>Embryophyta</taxon>
        <taxon>Tracheophyta</taxon>
        <taxon>Spermatophyta</taxon>
        <taxon>Magnoliopsida</taxon>
        <taxon>eudicotyledons</taxon>
        <taxon>Gunneridae</taxon>
        <taxon>Pentapetalae</taxon>
        <taxon>rosids</taxon>
        <taxon>malvids</taxon>
        <taxon>Brassicales</taxon>
        <taxon>Brassicaceae</taxon>
        <taxon>Camelineae</taxon>
        <taxon>Arabidopsis</taxon>
    </lineage>
</organism>
<proteinExistence type="inferred from homology"/>
<accession>A0A8S1ZC02</accession>
<evidence type="ECO:0000259" key="16">
    <source>
        <dbReference type="Pfam" id="PF03876"/>
    </source>
</evidence>
<dbReference type="CDD" id="cd06429">
    <property type="entry name" value="GT8_like_1"/>
    <property type="match status" value="1"/>
</dbReference>
<keyword evidence="8" id="KW-0735">Signal-anchor</keyword>
<dbReference type="Gene3D" id="3.90.550.10">
    <property type="entry name" value="Spore Coat Polysaccharide Biosynthesis Protein SpsA, Chain A"/>
    <property type="match status" value="1"/>
</dbReference>
<keyword evidence="4" id="KW-0240">DNA-directed RNA polymerase</keyword>
<evidence type="ECO:0000256" key="9">
    <source>
        <dbReference type="ARBA" id="ARBA00022989"/>
    </source>
</evidence>
<evidence type="ECO:0000256" key="7">
    <source>
        <dbReference type="ARBA" id="ARBA00022692"/>
    </source>
</evidence>
<dbReference type="Pfam" id="PF01501">
    <property type="entry name" value="Glyco_transf_8"/>
    <property type="match status" value="1"/>
</dbReference>
<keyword evidence="5" id="KW-0328">Glycosyltransferase</keyword>
<dbReference type="InterPro" id="IPR013238">
    <property type="entry name" value="RNA_pol_III_Rbc25"/>
</dbReference>
<feature type="domain" description="RNA polymerase III subunit Rpc25" evidence="17">
    <location>
        <begin position="664"/>
        <end position="775"/>
    </location>
</feature>
<dbReference type="GO" id="GO:0006351">
    <property type="term" value="P:DNA-templated transcription"/>
    <property type="evidence" value="ECO:0007669"/>
    <property type="project" value="InterPro"/>
</dbReference>
<dbReference type="EMBL" id="LR999451">
    <property type="protein sequence ID" value="CAE5956740.1"/>
    <property type="molecule type" value="Genomic_DNA"/>
</dbReference>
<keyword evidence="19" id="KW-1185">Reference proteome</keyword>
<keyword evidence="9" id="KW-1133">Transmembrane helix</keyword>
<sequence>MKQIRRWQRILILSLLSISVFAPLIFVSNRLKSITPVGRREFIEELSKSRFRTNDLRLSAIEHEDGEGLKGPRLMLFKDGDFNSLVRDNSSDQSDGGNNHKNKEEQVIVSQKMTVSSDEKGQILPTVNQLTNKTDFKPPLSKGEKNTRVQPNRATDVKIKEIRDKIIQAKAYLNFAPPGSNSQIVRELRGRTKELERSVGDATKDKDLSKGALRRVKPMENLLYKASRVFNNCPAIATKLRAMNYNTEEQVQAQKNQAAYLMQLAARTTPKGLHCLSMRLTSEYFSLDPEKRQMPNQQNYYDPNFNHYVVFSDNVLASSVVVNSTISSSKEPERIVFHVVTDSLNYPAISMWFLLNIQSRATIQILNIDDMDVLPPDYDQLLMKQNSNDPRFISPLNHARFYLPDIFPGLKKIVLFDHDVVVQRDLSRLWSIDMKGKVVGAVETCLEGESSFRSMSTFINFSDTWVAGKFSPRACTWAFGMNLIDLEEWRIRKLTSTYIKYFNLGTKRPLWKAGSLPIGWLTFYRQTLALDKRWHVMGLGRESGVKAVDIEQAAVIHYDGVMKPWLDIGKENYKRYWNTHKMFYLSELEHSLRVPPHLLNLPLEDAIKSVLQNVFLDKVLADLGLCVSVYDIKSIEGGFVLPGDGAATYKVGFRIVVFRPFVGEVIAAKFKESDANGLRLTLGFFDDIYVPAPLMPKPNRCEPDPYNRKQMIWVWEYGKPLEDYIIDDSCQIKFRVESISYPSVPTERAEDAKPFAPMVVTGNMDEDGLGPVSWWDSYERIDQEE</sequence>
<dbReference type="FunFam" id="3.30.1490.120:FF:000002">
    <property type="entry name" value="DNA-directed RNA polymerase III subunit RPC8"/>
    <property type="match status" value="1"/>
</dbReference>
<dbReference type="FunFam" id="2.40.50.140:FF:000488">
    <property type="entry name" value="Predicted protein"/>
    <property type="match status" value="1"/>
</dbReference>
<evidence type="ECO:0000256" key="3">
    <source>
        <dbReference type="ARBA" id="ARBA00006351"/>
    </source>
</evidence>
<evidence type="ECO:0000256" key="13">
    <source>
        <dbReference type="ARBA" id="ARBA00023180"/>
    </source>
</evidence>
<evidence type="ECO:0008006" key="20">
    <source>
        <dbReference type="Google" id="ProtNLM"/>
    </source>
</evidence>
<keyword evidence="6" id="KW-0808">Transferase</keyword>
<dbReference type="GO" id="GO:0047262">
    <property type="term" value="F:polygalacturonate 4-alpha-galacturonosyltransferase activity"/>
    <property type="evidence" value="ECO:0007669"/>
    <property type="project" value="InterPro"/>
</dbReference>
<dbReference type="Pfam" id="PF25557">
    <property type="entry name" value="GAUT_1"/>
    <property type="match status" value="1"/>
</dbReference>
<dbReference type="InterPro" id="IPR005576">
    <property type="entry name" value="Rpb7-like_N"/>
</dbReference>
<name>A0A8S1ZC02_ARAAE</name>
<dbReference type="PANTHER" id="PTHR32116">
    <property type="entry name" value="GALACTURONOSYLTRANSFERASE 4-RELATED"/>
    <property type="match status" value="1"/>
</dbReference>
<keyword evidence="12" id="KW-0804">Transcription</keyword>
<dbReference type="AlphaFoldDB" id="A0A8S1ZC02"/>
<dbReference type="GO" id="GO:0071555">
    <property type="term" value="P:cell wall organization"/>
    <property type="evidence" value="ECO:0007669"/>
    <property type="project" value="UniProtKB-KW"/>
</dbReference>
<dbReference type="Pfam" id="PF08292">
    <property type="entry name" value="RNA_pol_Rbc25"/>
    <property type="match status" value="1"/>
</dbReference>
<evidence type="ECO:0000256" key="6">
    <source>
        <dbReference type="ARBA" id="ARBA00022679"/>
    </source>
</evidence>
<dbReference type="CDD" id="cd04330">
    <property type="entry name" value="RNAP_III_Rpc25_N"/>
    <property type="match status" value="1"/>
</dbReference>
<comment type="similarity">
    <text evidence="3">Belongs to the glycosyltransferase 8 family.</text>
</comment>
<evidence type="ECO:0000256" key="8">
    <source>
        <dbReference type="ARBA" id="ARBA00022968"/>
    </source>
</evidence>
<feature type="domain" description="RNA polymerase Rpb7-like N-terminal" evidence="16">
    <location>
        <begin position="590"/>
        <end position="645"/>
    </location>
</feature>
<dbReference type="Proteomes" id="UP000682877">
    <property type="component" value="Chromosome 1"/>
</dbReference>
<dbReference type="GO" id="GO:0000139">
    <property type="term" value="C:Golgi membrane"/>
    <property type="evidence" value="ECO:0007669"/>
    <property type="project" value="UniProtKB-SubCell"/>
</dbReference>
<keyword evidence="7" id="KW-0812">Transmembrane</keyword>
<dbReference type="Pfam" id="PF03876">
    <property type="entry name" value="SHS2_Rpb7-N"/>
    <property type="match status" value="1"/>
</dbReference>
<evidence type="ECO:0000313" key="19">
    <source>
        <dbReference type="Proteomes" id="UP000682877"/>
    </source>
</evidence>
<keyword evidence="14" id="KW-0539">Nucleus</keyword>
<keyword evidence="15" id="KW-0961">Cell wall biogenesis/degradation</keyword>
<evidence type="ECO:0000256" key="1">
    <source>
        <dbReference type="ARBA" id="ARBA00004323"/>
    </source>
</evidence>
<reference evidence="18" key="1">
    <citation type="submission" date="2021-01" db="EMBL/GenBank/DDBJ databases">
        <authorList>
            <person name="Bezrukov I."/>
        </authorList>
    </citation>
    <scope>NUCLEOTIDE SEQUENCE</scope>
</reference>
<comment type="subcellular location">
    <subcellularLocation>
        <location evidence="1">Golgi apparatus membrane</location>
        <topology evidence="1">Single-pass type II membrane protein</topology>
    </subcellularLocation>
</comment>
<dbReference type="InterPro" id="IPR012340">
    <property type="entry name" value="NA-bd_OB-fold"/>
</dbReference>
<dbReference type="Gene3D" id="3.30.1490.120">
    <property type="entry name" value="RNA polymerase Rpb7-like, N-terminal domain"/>
    <property type="match status" value="1"/>
</dbReference>
<evidence type="ECO:0000256" key="11">
    <source>
        <dbReference type="ARBA" id="ARBA00023136"/>
    </source>
</evidence>
<keyword evidence="13" id="KW-0325">Glycoprotein</keyword>